<accession>A0A9D3PES1</accession>
<gene>
    <name evidence="1" type="ORF">MATL_G00250940</name>
</gene>
<dbReference type="OrthoDB" id="8964969at2759"/>
<evidence type="ECO:0000313" key="1">
    <source>
        <dbReference type="EMBL" id="KAG7456329.1"/>
    </source>
</evidence>
<name>A0A9D3PES1_MEGAT</name>
<dbReference type="AlphaFoldDB" id="A0A9D3PES1"/>
<protein>
    <submittedName>
        <fullName evidence="1">Uncharacterized protein</fullName>
    </submittedName>
</protein>
<dbReference type="Proteomes" id="UP001046870">
    <property type="component" value="Chromosome 23"/>
</dbReference>
<sequence length="207" mass="23137">MRCTCSPATLGCLRICPSVIMFIHNSLSDTIVDAVHISKFLSKAHKEIPAAVVTLEADPSESNLARAYGLLAGYMICLTGHRKGVIENMTAEEVHLAPEDKDGRRVIKVKKHKTAGTFGHALVPLTKDEYSWLSRFLYHRHKYCRVRSHLLFANSSAGICKRLLRAFQHFPSSDQASAPMLAVLCKRKIKTKSAAYVLHRCHSRNIL</sequence>
<comment type="caution">
    <text evidence="1">The sequence shown here is derived from an EMBL/GenBank/DDBJ whole genome shotgun (WGS) entry which is preliminary data.</text>
</comment>
<dbReference type="EMBL" id="JAFDVH010000023">
    <property type="protein sequence ID" value="KAG7456329.1"/>
    <property type="molecule type" value="Genomic_DNA"/>
</dbReference>
<organism evidence="1 2">
    <name type="scientific">Megalops atlanticus</name>
    <name type="common">Tarpon</name>
    <name type="synonym">Clupea gigantea</name>
    <dbReference type="NCBI Taxonomy" id="7932"/>
    <lineage>
        <taxon>Eukaryota</taxon>
        <taxon>Metazoa</taxon>
        <taxon>Chordata</taxon>
        <taxon>Craniata</taxon>
        <taxon>Vertebrata</taxon>
        <taxon>Euteleostomi</taxon>
        <taxon>Actinopterygii</taxon>
        <taxon>Neopterygii</taxon>
        <taxon>Teleostei</taxon>
        <taxon>Elopiformes</taxon>
        <taxon>Megalopidae</taxon>
        <taxon>Megalops</taxon>
    </lineage>
</organism>
<reference evidence="1" key="1">
    <citation type="submission" date="2021-01" db="EMBL/GenBank/DDBJ databases">
        <authorList>
            <person name="Zahm M."/>
            <person name="Roques C."/>
            <person name="Cabau C."/>
            <person name="Klopp C."/>
            <person name="Donnadieu C."/>
            <person name="Jouanno E."/>
            <person name="Lampietro C."/>
            <person name="Louis A."/>
            <person name="Herpin A."/>
            <person name="Echchiki A."/>
            <person name="Berthelot C."/>
            <person name="Parey E."/>
            <person name="Roest-Crollius H."/>
            <person name="Braasch I."/>
            <person name="Postlethwait J."/>
            <person name="Bobe J."/>
            <person name="Montfort J."/>
            <person name="Bouchez O."/>
            <person name="Begum T."/>
            <person name="Mejri S."/>
            <person name="Adams A."/>
            <person name="Chen W.-J."/>
            <person name="Guiguen Y."/>
        </authorList>
    </citation>
    <scope>NUCLEOTIDE SEQUENCE</scope>
    <source>
        <strain evidence="1">YG-15Mar2019-1</strain>
        <tissue evidence="1">Brain</tissue>
    </source>
</reference>
<evidence type="ECO:0000313" key="2">
    <source>
        <dbReference type="Proteomes" id="UP001046870"/>
    </source>
</evidence>
<proteinExistence type="predicted"/>
<keyword evidence="2" id="KW-1185">Reference proteome</keyword>